<dbReference type="PANTHER" id="PTHR10509:SF14">
    <property type="entry name" value="CAFFEOYL-COA O-METHYLTRANSFERASE 3-RELATED"/>
    <property type="match status" value="1"/>
</dbReference>
<keyword evidence="1" id="KW-0489">Methyltransferase</keyword>
<dbReference type="SUPFAM" id="SSF53335">
    <property type="entry name" value="S-adenosyl-L-methionine-dependent methyltransferases"/>
    <property type="match status" value="1"/>
</dbReference>
<dbReference type="EMBL" id="SOFI01000003">
    <property type="protein sequence ID" value="TFB80087.1"/>
    <property type="molecule type" value="Genomic_DNA"/>
</dbReference>
<dbReference type="AlphaFoldDB" id="A0A4R8VE20"/>
<sequence length="221" mass="23758">MNEEPWTDVDHFFTRLLVTPDDALTGALHANAEAGLPSIDVSPAQGKFLMLLVRLMNARRVLEIGTLGGYSTIWMARGLPEGGRLVTLEVVPKHAEVARSNLARAGVAERVEVRVAEAADSLAQLVREGADPFDLVFIDADKPNNAVYLEWALKLTRPGSVILCDNVVRGGRVLEEDGSDDSVTGTRAFLDAVGADPRLEATAIQTVGIKGWDGFALARVT</sequence>
<dbReference type="Gene3D" id="3.40.50.150">
    <property type="entry name" value="Vaccinia Virus protein VP39"/>
    <property type="match status" value="1"/>
</dbReference>
<name>A0A4R8VE20_9MICO</name>
<dbReference type="GO" id="GO:0032259">
    <property type="term" value="P:methylation"/>
    <property type="evidence" value="ECO:0007669"/>
    <property type="project" value="UniProtKB-KW"/>
</dbReference>
<dbReference type="InterPro" id="IPR002935">
    <property type="entry name" value="SAM_O-MeTrfase"/>
</dbReference>
<dbReference type="Proteomes" id="UP000298488">
    <property type="component" value="Unassembled WGS sequence"/>
</dbReference>
<dbReference type="GO" id="GO:0008171">
    <property type="term" value="F:O-methyltransferase activity"/>
    <property type="evidence" value="ECO:0007669"/>
    <property type="project" value="InterPro"/>
</dbReference>
<dbReference type="RefSeq" id="WP_104095955.1">
    <property type="nucleotide sequence ID" value="NZ_JACHBP010000001.1"/>
</dbReference>
<dbReference type="InterPro" id="IPR029063">
    <property type="entry name" value="SAM-dependent_MTases_sf"/>
</dbReference>
<dbReference type="PROSITE" id="PS51682">
    <property type="entry name" value="SAM_OMT_I"/>
    <property type="match status" value="1"/>
</dbReference>
<dbReference type="Pfam" id="PF01596">
    <property type="entry name" value="Methyltransf_3"/>
    <property type="match status" value="1"/>
</dbReference>
<evidence type="ECO:0000313" key="2">
    <source>
        <dbReference type="Proteomes" id="UP000298488"/>
    </source>
</evidence>
<dbReference type="OrthoDB" id="9799672at2"/>
<gene>
    <name evidence="1" type="ORF">E3N84_08540</name>
</gene>
<organism evidence="1 2">
    <name type="scientific">Terrimesophilobacter mesophilus</name>
    <dbReference type="NCBI Taxonomy" id="433647"/>
    <lineage>
        <taxon>Bacteria</taxon>
        <taxon>Bacillati</taxon>
        <taxon>Actinomycetota</taxon>
        <taxon>Actinomycetes</taxon>
        <taxon>Micrococcales</taxon>
        <taxon>Microbacteriaceae</taxon>
        <taxon>Terrimesophilobacter</taxon>
    </lineage>
</organism>
<accession>A0A4R8VE20</accession>
<dbReference type="PANTHER" id="PTHR10509">
    <property type="entry name" value="O-METHYLTRANSFERASE-RELATED"/>
    <property type="match status" value="1"/>
</dbReference>
<evidence type="ECO:0000313" key="1">
    <source>
        <dbReference type="EMBL" id="TFB80087.1"/>
    </source>
</evidence>
<dbReference type="GO" id="GO:0008757">
    <property type="term" value="F:S-adenosylmethionine-dependent methyltransferase activity"/>
    <property type="evidence" value="ECO:0007669"/>
    <property type="project" value="TreeGrafter"/>
</dbReference>
<keyword evidence="2" id="KW-1185">Reference proteome</keyword>
<dbReference type="CDD" id="cd02440">
    <property type="entry name" value="AdoMet_MTases"/>
    <property type="match status" value="1"/>
</dbReference>
<comment type="caution">
    <text evidence="1">The sequence shown here is derived from an EMBL/GenBank/DDBJ whole genome shotgun (WGS) entry which is preliminary data.</text>
</comment>
<dbReference type="InterPro" id="IPR050362">
    <property type="entry name" value="Cation-dep_OMT"/>
</dbReference>
<proteinExistence type="predicted"/>
<reference evidence="1 2" key="1">
    <citation type="submission" date="2019-03" db="EMBL/GenBank/DDBJ databases">
        <title>Genomics of glacier-inhabiting Cryobacterium strains.</title>
        <authorList>
            <person name="Liu Q."/>
            <person name="Xin Y.-H."/>
        </authorList>
    </citation>
    <scope>NUCLEOTIDE SEQUENCE [LARGE SCALE GENOMIC DNA]</scope>
    <source>
        <strain evidence="1 2">CGMCC 1.10440</strain>
    </source>
</reference>
<keyword evidence="1" id="KW-0808">Transferase</keyword>
<protein>
    <submittedName>
        <fullName evidence="1">O-methyltransferase</fullName>
    </submittedName>
</protein>